<gene>
    <name evidence="3" type="primary">LOC108830240</name>
</gene>
<keyword evidence="2" id="KW-1185">Reference proteome</keyword>
<keyword evidence="1" id="KW-0175">Coiled coil</keyword>
<name>A0A6J0LI66_RAPSA</name>
<accession>A0A6J0LI66</accession>
<dbReference type="PANTHER" id="PTHR35766">
    <property type="entry name" value="OS08G0543600 PROTEIN"/>
    <property type="match status" value="1"/>
</dbReference>
<dbReference type="AlphaFoldDB" id="A0A6J0LI66"/>
<dbReference type="KEGG" id="rsz:108830240"/>
<proteinExistence type="predicted"/>
<evidence type="ECO:0000313" key="2">
    <source>
        <dbReference type="Proteomes" id="UP000504610"/>
    </source>
</evidence>
<dbReference type="Proteomes" id="UP000504610">
    <property type="component" value="Chromosome 7"/>
</dbReference>
<protein>
    <submittedName>
        <fullName evidence="3">Uncharacterized protein LOC108830240</fullName>
    </submittedName>
</protein>
<feature type="coiled-coil region" evidence="1">
    <location>
        <begin position="43"/>
        <end position="91"/>
    </location>
</feature>
<evidence type="ECO:0000313" key="3">
    <source>
        <dbReference type="RefSeq" id="XP_018459339.1"/>
    </source>
</evidence>
<reference evidence="3" key="2">
    <citation type="submission" date="2025-08" db="UniProtKB">
        <authorList>
            <consortium name="RefSeq"/>
        </authorList>
    </citation>
    <scope>IDENTIFICATION</scope>
    <source>
        <tissue evidence="3">Leaf</tissue>
    </source>
</reference>
<reference evidence="2" key="1">
    <citation type="journal article" date="2019" name="Database">
        <title>The radish genome database (RadishGD): an integrated information resource for radish genomics.</title>
        <authorList>
            <person name="Yu H.J."/>
            <person name="Baek S."/>
            <person name="Lee Y.J."/>
            <person name="Cho A."/>
            <person name="Mun J.H."/>
        </authorList>
    </citation>
    <scope>NUCLEOTIDE SEQUENCE [LARGE SCALE GENOMIC DNA]</scope>
    <source>
        <strain evidence="2">cv. WK10039</strain>
    </source>
</reference>
<dbReference type="OrthoDB" id="2020644at2759"/>
<dbReference type="GeneID" id="108830240"/>
<organism evidence="2 3">
    <name type="scientific">Raphanus sativus</name>
    <name type="common">Radish</name>
    <name type="synonym">Raphanus raphanistrum var. sativus</name>
    <dbReference type="NCBI Taxonomy" id="3726"/>
    <lineage>
        <taxon>Eukaryota</taxon>
        <taxon>Viridiplantae</taxon>
        <taxon>Streptophyta</taxon>
        <taxon>Embryophyta</taxon>
        <taxon>Tracheophyta</taxon>
        <taxon>Spermatophyta</taxon>
        <taxon>Magnoliopsida</taxon>
        <taxon>eudicotyledons</taxon>
        <taxon>Gunneridae</taxon>
        <taxon>Pentapetalae</taxon>
        <taxon>rosids</taxon>
        <taxon>malvids</taxon>
        <taxon>Brassicales</taxon>
        <taxon>Brassicaceae</taxon>
        <taxon>Brassiceae</taxon>
        <taxon>Raphanus</taxon>
    </lineage>
</organism>
<evidence type="ECO:0000256" key="1">
    <source>
        <dbReference type="SAM" id="Coils"/>
    </source>
</evidence>
<dbReference type="PANTHER" id="PTHR35766:SF1">
    <property type="entry name" value="OS08G0543600 PROTEIN"/>
    <property type="match status" value="1"/>
</dbReference>
<sequence length="122" mass="14522">MHRFVLRIAALKWRIKLLATEKDRELLAVKLDNEAAWSKEGLLREQNKELATLRRERDHSDAERSQNIHKLSELQDHFQKKERQYAELQEQVCFTPSSYVWTTILATLHALCLMIWIRPQVV</sequence>
<dbReference type="RefSeq" id="XP_018459339.1">
    <property type="nucleotide sequence ID" value="XM_018603837.2"/>
</dbReference>